<evidence type="ECO:0000313" key="2">
    <source>
        <dbReference type="EMBL" id="OTA08448.1"/>
    </source>
</evidence>
<feature type="compositionally biased region" description="Low complexity" evidence="1">
    <location>
        <begin position="17"/>
        <end position="28"/>
    </location>
</feature>
<comment type="caution">
    <text evidence="2">The sequence shown here is derived from an EMBL/GenBank/DDBJ whole genome shotgun (WGS) entry which is preliminary data.</text>
</comment>
<feature type="compositionally biased region" description="Polar residues" evidence="1">
    <location>
        <begin position="1"/>
        <end position="16"/>
    </location>
</feature>
<dbReference type="EMBL" id="LFMI01000849">
    <property type="protein sequence ID" value="OTA08448.1"/>
    <property type="molecule type" value="Genomic_DNA"/>
</dbReference>
<dbReference type="Proteomes" id="UP000219286">
    <property type="component" value="Unassembled WGS sequence"/>
</dbReference>
<evidence type="ECO:0000256" key="1">
    <source>
        <dbReference type="SAM" id="MobiDB-lite"/>
    </source>
</evidence>
<keyword evidence="3" id="KW-1185">Reference proteome</keyword>
<protein>
    <submittedName>
        <fullName evidence="2">Uncharacterized protein</fullName>
    </submittedName>
</protein>
<name>A0A2H2ZS26_TRIPA</name>
<accession>A0A2H2ZS26</accession>
<gene>
    <name evidence="2" type="ORF">A9Z42_0001290</name>
</gene>
<feature type="region of interest" description="Disordered" evidence="1">
    <location>
        <begin position="1"/>
        <end position="31"/>
    </location>
</feature>
<reference evidence="2 3" key="1">
    <citation type="journal article" date="2015" name="Genome Announc.">
        <title>Genome sequence and annotation of Trichoderma parareesei, the ancestor of the cellulase producer Trichoderma reesei.</title>
        <authorList>
            <person name="Yang D."/>
            <person name="Pomraning K."/>
            <person name="Kopchinskiy A."/>
            <person name="Karimi Aghcheh R."/>
            <person name="Atanasova L."/>
            <person name="Chenthamara K."/>
            <person name="Baker S.E."/>
            <person name="Zhang R."/>
            <person name="Shen Q."/>
            <person name="Freitag M."/>
            <person name="Kubicek C.P."/>
            <person name="Druzhinina I.S."/>
        </authorList>
    </citation>
    <scope>NUCLEOTIDE SEQUENCE [LARGE SCALE GENOMIC DNA]</scope>
    <source>
        <strain evidence="2 3">CBS 125925</strain>
    </source>
</reference>
<evidence type="ECO:0000313" key="3">
    <source>
        <dbReference type="Proteomes" id="UP000219286"/>
    </source>
</evidence>
<sequence>MPYLSTGGTYNGSAGTPNQQQPPNGPANYTSAISRFLDDQDQRRPLEFSTVQPVAEIEAAEKARIAARLRAFEQQFDSSREPIDRAQAN</sequence>
<dbReference type="AlphaFoldDB" id="A0A2H2ZS26"/>
<proteinExistence type="predicted"/>
<organism evidence="2 3">
    <name type="scientific">Trichoderma parareesei</name>
    <name type="common">Filamentous fungus</name>
    <dbReference type="NCBI Taxonomy" id="858221"/>
    <lineage>
        <taxon>Eukaryota</taxon>
        <taxon>Fungi</taxon>
        <taxon>Dikarya</taxon>
        <taxon>Ascomycota</taxon>
        <taxon>Pezizomycotina</taxon>
        <taxon>Sordariomycetes</taxon>
        <taxon>Hypocreomycetidae</taxon>
        <taxon>Hypocreales</taxon>
        <taxon>Hypocreaceae</taxon>
        <taxon>Trichoderma</taxon>
    </lineage>
</organism>